<keyword evidence="2" id="KW-1133">Transmembrane helix</keyword>
<dbReference type="Proteomes" id="UP000821866">
    <property type="component" value="Unassembled WGS sequence"/>
</dbReference>
<evidence type="ECO:0000256" key="2">
    <source>
        <dbReference type="SAM" id="Phobius"/>
    </source>
</evidence>
<sequence length="237" mass="26522">MKNSPTAWPIFCIGYESPEKKEKKLQRLTFVNVACPVWVGCQEDRLEAPPKARSPACSWREAQFQPAVAPRQRKRAPFDGQPTRSKEHESACGNRAVPLPLHRARRATSTMLYSTFSGKKLLLRSQRRTSPVQNIRKSRITLMVLAGLLVLVLIWAALVALRPLPERQLFVGLQHPVMTWFDLAIFSFNNINASKSAADVGFPAVASGVVGRREAFSPSSCEKARTRASDDQMFMTN</sequence>
<keyword evidence="2" id="KW-0812">Transmembrane</keyword>
<comment type="caution">
    <text evidence="3">The sequence shown here is derived from an EMBL/GenBank/DDBJ whole genome shotgun (WGS) entry which is preliminary data.</text>
</comment>
<dbReference type="AlphaFoldDB" id="A0A9J6DVV5"/>
<feature type="region of interest" description="Disordered" evidence="1">
    <location>
        <begin position="66"/>
        <end position="91"/>
    </location>
</feature>
<reference evidence="3" key="2">
    <citation type="submission" date="2021-09" db="EMBL/GenBank/DDBJ databases">
        <authorList>
            <person name="Jia N."/>
            <person name="Wang J."/>
            <person name="Shi W."/>
            <person name="Du L."/>
            <person name="Sun Y."/>
            <person name="Zhan W."/>
            <person name="Jiang J."/>
            <person name="Wang Q."/>
            <person name="Zhang B."/>
            <person name="Ji P."/>
            <person name="Sakyi L.B."/>
            <person name="Cui X."/>
            <person name="Yuan T."/>
            <person name="Jiang B."/>
            <person name="Yang W."/>
            <person name="Lam T.T.-Y."/>
            <person name="Chang Q."/>
            <person name="Ding S."/>
            <person name="Wang X."/>
            <person name="Zhu J."/>
            <person name="Ruan X."/>
            <person name="Zhao L."/>
            <person name="Wei J."/>
            <person name="Que T."/>
            <person name="Du C."/>
            <person name="Cheng J."/>
            <person name="Dai P."/>
            <person name="Han X."/>
            <person name="Huang E."/>
            <person name="Gao Y."/>
            <person name="Liu J."/>
            <person name="Shao H."/>
            <person name="Ye R."/>
            <person name="Li L."/>
            <person name="Wei W."/>
            <person name="Wang X."/>
            <person name="Wang C."/>
            <person name="Huo Q."/>
            <person name="Li W."/>
            <person name="Guo W."/>
            <person name="Chen H."/>
            <person name="Chen S."/>
            <person name="Zhou L."/>
            <person name="Zhou L."/>
            <person name="Ni X."/>
            <person name="Tian J."/>
            <person name="Zhou Y."/>
            <person name="Sheng Y."/>
            <person name="Liu T."/>
            <person name="Pan Y."/>
            <person name="Xia L."/>
            <person name="Li J."/>
            <person name="Zhao F."/>
            <person name="Cao W."/>
        </authorList>
    </citation>
    <scope>NUCLEOTIDE SEQUENCE</scope>
    <source>
        <strain evidence="3">Rmic-2018</strain>
        <tissue evidence="3">Larvae</tissue>
    </source>
</reference>
<name>A0A9J6DVV5_RHIMP</name>
<protein>
    <submittedName>
        <fullName evidence="3">Uncharacterized protein</fullName>
    </submittedName>
</protein>
<reference evidence="3" key="1">
    <citation type="journal article" date="2020" name="Cell">
        <title>Large-Scale Comparative Analyses of Tick Genomes Elucidate Their Genetic Diversity and Vector Capacities.</title>
        <authorList>
            <consortium name="Tick Genome and Microbiome Consortium (TIGMIC)"/>
            <person name="Jia N."/>
            <person name="Wang J."/>
            <person name="Shi W."/>
            <person name="Du L."/>
            <person name="Sun Y."/>
            <person name="Zhan W."/>
            <person name="Jiang J.F."/>
            <person name="Wang Q."/>
            <person name="Zhang B."/>
            <person name="Ji P."/>
            <person name="Bell-Sakyi L."/>
            <person name="Cui X.M."/>
            <person name="Yuan T.T."/>
            <person name="Jiang B.G."/>
            <person name="Yang W.F."/>
            <person name="Lam T.T."/>
            <person name="Chang Q.C."/>
            <person name="Ding S.J."/>
            <person name="Wang X.J."/>
            <person name="Zhu J.G."/>
            <person name="Ruan X.D."/>
            <person name="Zhao L."/>
            <person name="Wei J.T."/>
            <person name="Ye R.Z."/>
            <person name="Que T.C."/>
            <person name="Du C.H."/>
            <person name="Zhou Y.H."/>
            <person name="Cheng J.X."/>
            <person name="Dai P.F."/>
            <person name="Guo W.B."/>
            <person name="Han X.H."/>
            <person name="Huang E.J."/>
            <person name="Li L.F."/>
            <person name="Wei W."/>
            <person name="Gao Y.C."/>
            <person name="Liu J.Z."/>
            <person name="Shao H.Z."/>
            <person name="Wang X."/>
            <person name="Wang C.C."/>
            <person name="Yang T.C."/>
            <person name="Huo Q.B."/>
            <person name="Li W."/>
            <person name="Chen H.Y."/>
            <person name="Chen S.E."/>
            <person name="Zhou L.G."/>
            <person name="Ni X.B."/>
            <person name="Tian J.H."/>
            <person name="Sheng Y."/>
            <person name="Liu T."/>
            <person name="Pan Y.S."/>
            <person name="Xia L.Y."/>
            <person name="Li J."/>
            <person name="Zhao F."/>
            <person name="Cao W.C."/>
        </authorList>
    </citation>
    <scope>NUCLEOTIDE SEQUENCE</scope>
    <source>
        <strain evidence="3">Rmic-2018</strain>
    </source>
</reference>
<accession>A0A9J6DVV5</accession>
<evidence type="ECO:0000313" key="3">
    <source>
        <dbReference type="EMBL" id="KAH8025856.1"/>
    </source>
</evidence>
<proteinExistence type="predicted"/>
<organism evidence="3 4">
    <name type="scientific">Rhipicephalus microplus</name>
    <name type="common">Cattle tick</name>
    <name type="synonym">Boophilus microplus</name>
    <dbReference type="NCBI Taxonomy" id="6941"/>
    <lineage>
        <taxon>Eukaryota</taxon>
        <taxon>Metazoa</taxon>
        <taxon>Ecdysozoa</taxon>
        <taxon>Arthropoda</taxon>
        <taxon>Chelicerata</taxon>
        <taxon>Arachnida</taxon>
        <taxon>Acari</taxon>
        <taxon>Parasitiformes</taxon>
        <taxon>Ixodida</taxon>
        <taxon>Ixodoidea</taxon>
        <taxon>Ixodidae</taxon>
        <taxon>Rhipicephalinae</taxon>
        <taxon>Rhipicephalus</taxon>
        <taxon>Boophilus</taxon>
    </lineage>
</organism>
<keyword evidence="2" id="KW-0472">Membrane</keyword>
<dbReference type="EMBL" id="JABSTU010000007">
    <property type="protein sequence ID" value="KAH8025856.1"/>
    <property type="molecule type" value="Genomic_DNA"/>
</dbReference>
<gene>
    <name evidence="3" type="ORF">HPB51_013410</name>
</gene>
<evidence type="ECO:0000256" key="1">
    <source>
        <dbReference type="SAM" id="MobiDB-lite"/>
    </source>
</evidence>
<keyword evidence="4" id="KW-1185">Reference proteome</keyword>
<feature type="transmembrane region" description="Helical" evidence="2">
    <location>
        <begin position="140"/>
        <end position="161"/>
    </location>
</feature>
<evidence type="ECO:0000313" key="4">
    <source>
        <dbReference type="Proteomes" id="UP000821866"/>
    </source>
</evidence>